<gene>
    <name evidence="1" type="ORF">AWC14_24995</name>
</gene>
<dbReference type="EMBL" id="LQPE01000050">
    <property type="protein sequence ID" value="ORW07200.1"/>
    <property type="molecule type" value="Genomic_DNA"/>
</dbReference>
<name>A0A1X1Y862_9MYCO</name>
<sequence length="125" mass="13894">MTDAGRPALLLRLANRLFRAQEVVMSGDAVTVDAEQWREHARWWDNEAPRIREHLTASPEALASAGRRFGVIGWEVRDALTEALHARTEAGHALGRFCEGVAGHIRSNVAMYEQTEAQSQQTLSS</sequence>
<protein>
    <recommendedName>
        <fullName evidence="3">ESX-1 secretion-associated protein</fullName>
    </recommendedName>
</protein>
<accession>A0A1X1Y862</accession>
<dbReference type="Pfam" id="PF10824">
    <property type="entry name" value="T7SS_ESX_EspC"/>
    <property type="match status" value="1"/>
</dbReference>
<proteinExistence type="predicted"/>
<organism evidence="1 2">
    <name type="scientific">Mycobacterium kyorinense</name>
    <dbReference type="NCBI Taxonomy" id="487514"/>
    <lineage>
        <taxon>Bacteria</taxon>
        <taxon>Bacillati</taxon>
        <taxon>Actinomycetota</taxon>
        <taxon>Actinomycetes</taxon>
        <taxon>Mycobacteriales</taxon>
        <taxon>Mycobacteriaceae</taxon>
        <taxon>Mycobacterium</taxon>
    </lineage>
</organism>
<dbReference type="InterPro" id="IPR022536">
    <property type="entry name" value="EspC"/>
</dbReference>
<dbReference type="GO" id="GO:0009306">
    <property type="term" value="P:protein secretion"/>
    <property type="evidence" value="ECO:0007669"/>
    <property type="project" value="InterPro"/>
</dbReference>
<dbReference type="AlphaFoldDB" id="A0A1X1Y862"/>
<comment type="caution">
    <text evidence="1">The sequence shown here is derived from an EMBL/GenBank/DDBJ whole genome shotgun (WGS) entry which is preliminary data.</text>
</comment>
<evidence type="ECO:0000313" key="2">
    <source>
        <dbReference type="Proteomes" id="UP000193487"/>
    </source>
</evidence>
<dbReference type="Proteomes" id="UP000193487">
    <property type="component" value="Unassembled WGS sequence"/>
</dbReference>
<keyword evidence="2" id="KW-1185">Reference proteome</keyword>
<reference evidence="1 2" key="1">
    <citation type="submission" date="2016-01" db="EMBL/GenBank/DDBJ databases">
        <title>The new phylogeny of the genus Mycobacterium.</title>
        <authorList>
            <person name="Tarcisio F."/>
            <person name="Conor M."/>
            <person name="Antonella G."/>
            <person name="Elisabetta G."/>
            <person name="Giulia F.S."/>
            <person name="Sara T."/>
            <person name="Anna F."/>
            <person name="Clotilde B."/>
            <person name="Roberto B."/>
            <person name="Veronica D.S."/>
            <person name="Fabio R."/>
            <person name="Monica P."/>
            <person name="Olivier J."/>
            <person name="Enrico T."/>
            <person name="Nicola S."/>
        </authorList>
    </citation>
    <scope>NUCLEOTIDE SEQUENCE [LARGE SCALE GENOMIC DNA]</scope>
    <source>
        <strain evidence="1 2">DSM 45166</strain>
    </source>
</reference>
<evidence type="ECO:0008006" key="3">
    <source>
        <dbReference type="Google" id="ProtNLM"/>
    </source>
</evidence>
<evidence type="ECO:0000313" key="1">
    <source>
        <dbReference type="EMBL" id="ORW07200.1"/>
    </source>
</evidence>